<keyword evidence="2" id="KW-0539">Nucleus</keyword>
<accession>A0A3A3A4Z4</accession>
<evidence type="ECO:0000256" key="1">
    <source>
        <dbReference type="ARBA" id="ARBA00004123"/>
    </source>
</evidence>
<sequence>MAPWHDFDSIFYFNKGFTYDGKVIEQIVSNRRSLENQLFVDRLLSLIGVKAAANVYPPRSNADLRSLVNQITSAPLDDHQKQALVYYILRDCRGPSDAASEFVRRCYLPEKYRLFIEGLWYMDRLEFRRAIEYLTEPSILPTFPDEILYALALPHLRNHEDSLVIAYYHTARPPLQTVKAQRAFFETLCRASITEAFYFSRKHDELHRRTFLELLIQFVLNTKGGQMRSDRAMELISLPLDTNEEEWFEESLLRGSCRNLHAAKDTVMMRRLATGRLHNLSADLESLSGRKVDGLNWDVLKQSMKHTQTAYPPGHGQLP</sequence>
<proteinExistence type="predicted"/>
<dbReference type="GO" id="GO:0005634">
    <property type="term" value="C:nucleus"/>
    <property type="evidence" value="ECO:0007669"/>
    <property type="project" value="UniProtKB-SubCell"/>
</dbReference>
<evidence type="ECO:0000259" key="3">
    <source>
        <dbReference type="Pfam" id="PF13934"/>
    </source>
</evidence>
<organism evidence="4 5">
    <name type="scientific">Aspergillus sclerotialis</name>
    <dbReference type="NCBI Taxonomy" id="2070753"/>
    <lineage>
        <taxon>Eukaryota</taxon>
        <taxon>Fungi</taxon>
        <taxon>Dikarya</taxon>
        <taxon>Ascomycota</taxon>
        <taxon>Pezizomycotina</taxon>
        <taxon>Eurotiomycetes</taxon>
        <taxon>Eurotiomycetidae</taxon>
        <taxon>Eurotiales</taxon>
        <taxon>Aspergillaceae</taxon>
        <taxon>Aspergillus</taxon>
        <taxon>Aspergillus subgen. Polypaecilum</taxon>
    </lineage>
</organism>
<name>A0A3A3A4Z4_9EURO</name>
<dbReference type="InterPro" id="IPR025151">
    <property type="entry name" value="ELYS_dom"/>
</dbReference>
<comment type="subcellular location">
    <subcellularLocation>
        <location evidence="1">Nucleus</location>
    </subcellularLocation>
</comment>
<dbReference type="Pfam" id="PF13934">
    <property type="entry name" value="ELYS"/>
    <property type="match status" value="1"/>
</dbReference>
<feature type="domain" description="ELYS-like" evidence="3">
    <location>
        <begin position="37"/>
        <end position="254"/>
    </location>
</feature>
<reference evidence="5" key="1">
    <citation type="submission" date="2017-02" db="EMBL/GenBank/DDBJ databases">
        <authorList>
            <person name="Tafer H."/>
            <person name="Lopandic K."/>
        </authorList>
    </citation>
    <scope>NUCLEOTIDE SEQUENCE [LARGE SCALE GENOMIC DNA]</scope>
    <source>
        <strain evidence="5">CBS 366.77</strain>
    </source>
</reference>
<keyword evidence="5" id="KW-1185">Reference proteome</keyword>
<protein>
    <recommendedName>
        <fullName evidence="3">ELYS-like domain-containing protein</fullName>
    </recommendedName>
</protein>
<gene>
    <name evidence="4" type="ORF">PHISCL_00916</name>
</gene>
<evidence type="ECO:0000256" key="2">
    <source>
        <dbReference type="ARBA" id="ARBA00023242"/>
    </source>
</evidence>
<comment type="caution">
    <text evidence="4">The sequence shown here is derived from an EMBL/GenBank/DDBJ whole genome shotgun (WGS) entry which is preliminary data.</text>
</comment>
<dbReference type="OrthoDB" id="20729at2759"/>
<evidence type="ECO:0000313" key="4">
    <source>
        <dbReference type="EMBL" id="RJE26784.1"/>
    </source>
</evidence>
<dbReference type="AlphaFoldDB" id="A0A3A3A4Z4"/>
<evidence type="ECO:0000313" key="5">
    <source>
        <dbReference type="Proteomes" id="UP000266188"/>
    </source>
</evidence>
<dbReference type="EMBL" id="MVGC01000015">
    <property type="protein sequence ID" value="RJE26784.1"/>
    <property type="molecule type" value="Genomic_DNA"/>
</dbReference>
<dbReference type="Proteomes" id="UP000266188">
    <property type="component" value="Unassembled WGS sequence"/>
</dbReference>
<dbReference type="STRING" id="2070753.A0A3A3A4Z4"/>